<evidence type="ECO:0000256" key="1">
    <source>
        <dbReference type="ARBA" id="ARBA00003061"/>
    </source>
</evidence>
<reference evidence="9 10" key="1">
    <citation type="journal article" date="2018" name="Mol. Plant">
        <title>The genome of Artemisia annua provides insight into the evolution of Asteraceae family and artemisinin biosynthesis.</title>
        <authorList>
            <person name="Shen Q."/>
            <person name="Zhang L."/>
            <person name="Liao Z."/>
            <person name="Wang S."/>
            <person name="Yan T."/>
            <person name="Shi P."/>
            <person name="Liu M."/>
            <person name="Fu X."/>
            <person name="Pan Q."/>
            <person name="Wang Y."/>
            <person name="Lv Z."/>
            <person name="Lu X."/>
            <person name="Zhang F."/>
            <person name="Jiang W."/>
            <person name="Ma Y."/>
            <person name="Chen M."/>
            <person name="Hao X."/>
            <person name="Li L."/>
            <person name="Tang Y."/>
            <person name="Lv G."/>
            <person name="Zhou Y."/>
            <person name="Sun X."/>
            <person name="Brodelius P.E."/>
            <person name="Rose J.K.C."/>
            <person name="Tang K."/>
        </authorList>
    </citation>
    <scope>NUCLEOTIDE SEQUENCE [LARGE SCALE GENOMIC DNA]</scope>
    <source>
        <strain evidence="10">cv. Huhao1</strain>
        <tissue evidence="9">Leaf</tissue>
    </source>
</reference>
<evidence type="ECO:0000256" key="2">
    <source>
        <dbReference type="ARBA" id="ARBA00022729"/>
    </source>
</evidence>
<evidence type="ECO:0000259" key="8">
    <source>
        <dbReference type="PROSITE" id="PS50948"/>
    </source>
</evidence>
<dbReference type="SMART" id="SM00473">
    <property type="entry name" value="PAN_AP"/>
    <property type="match status" value="1"/>
</dbReference>
<dbReference type="EMBL" id="PKPP01001314">
    <property type="protein sequence ID" value="PWA83720.1"/>
    <property type="molecule type" value="Genomic_DNA"/>
</dbReference>
<gene>
    <name evidence="9" type="ORF">CTI12_AA164890</name>
</gene>
<feature type="domain" description="Bulb-type lectin" evidence="7">
    <location>
        <begin position="22"/>
        <end position="146"/>
    </location>
</feature>
<dbReference type="InterPro" id="IPR035446">
    <property type="entry name" value="SLSG/EP1"/>
</dbReference>
<dbReference type="Pfam" id="PF08276">
    <property type="entry name" value="PAN_2"/>
    <property type="match status" value="1"/>
</dbReference>
<dbReference type="STRING" id="35608.A0A2U1PDB5"/>
<dbReference type="InterPro" id="IPR000858">
    <property type="entry name" value="S_locus_glycoprot_dom"/>
</dbReference>
<keyword evidence="5" id="KW-0472">Membrane</keyword>
<dbReference type="CDD" id="cd00028">
    <property type="entry name" value="B_lectin"/>
    <property type="match status" value="1"/>
</dbReference>
<keyword evidence="4" id="KW-0325">Glycoprotein</keyword>
<dbReference type="AlphaFoldDB" id="A0A2U1PDB5"/>
<feature type="domain" description="Apple" evidence="8">
    <location>
        <begin position="336"/>
        <end position="417"/>
    </location>
</feature>
<evidence type="ECO:0000313" key="10">
    <source>
        <dbReference type="Proteomes" id="UP000245207"/>
    </source>
</evidence>
<keyword evidence="5" id="KW-1133">Transmembrane helix</keyword>
<dbReference type="PIRSF" id="PIRSF002686">
    <property type="entry name" value="SLG"/>
    <property type="match status" value="1"/>
</dbReference>
<dbReference type="Pfam" id="PF00954">
    <property type="entry name" value="S_locus_glycop"/>
    <property type="match status" value="1"/>
</dbReference>
<dbReference type="Proteomes" id="UP000245207">
    <property type="component" value="Unassembled WGS sequence"/>
</dbReference>
<dbReference type="GO" id="GO:0048544">
    <property type="term" value="P:recognition of pollen"/>
    <property type="evidence" value="ECO:0007669"/>
    <property type="project" value="InterPro"/>
</dbReference>
<accession>A0A2U1PDB5</accession>
<evidence type="ECO:0000256" key="6">
    <source>
        <dbReference type="SAM" id="SignalP"/>
    </source>
</evidence>
<keyword evidence="2 6" id="KW-0732">Signal</keyword>
<dbReference type="Pfam" id="PF01453">
    <property type="entry name" value="B_lectin"/>
    <property type="match status" value="1"/>
</dbReference>
<dbReference type="SUPFAM" id="SSF51110">
    <property type="entry name" value="alpha-D-mannose-specific plant lectins"/>
    <property type="match status" value="1"/>
</dbReference>
<name>A0A2U1PDB5_ARTAN</name>
<evidence type="ECO:0000313" key="9">
    <source>
        <dbReference type="EMBL" id="PWA83720.1"/>
    </source>
</evidence>
<dbReference type="PANTHER" id="PTHR32444:SF246">
    <property type="entry name" value="S-LOCUS-SPECIFIC GLYCOPROTEIN S13-LIKE"/>
    <property type="match status" value="1"/>
</dbReference>
<dbReference type="SUPFAM" id="SSF57414">
    <property type="entry name" value="Hairpin loop containing domain-like"/>
    <property type="match status" value="1"/>
</dbReference>
<evidence type="ECO:0000256" key="4">
    <source>
        <dbReference type="ARBA" id="ARBA00023180"/>
    </source>
</evidence>
<dbReference type="InterPro" id="IPR003609">
    <property type="entry name" value="Pan_app"/>
</dbReference>
<sequence length="483" mass="54194">MQWLWCLLFIVSSSFLPLSASVNSISINSSISINQTIISAEGKFALGFFSPGNSTSSYLGIWYNTIPKLTVIWVANRAYPVPKGSPPVFRVSEDGNLVVLSGREVVWTSNVSDISASIHSADAVLLDNGNLVLRHGEDGDVWHSFDHPTDTFVPEMRISSNKKTGKEMRLTSWVNGEDPRPGIFSIGIDPNRLQVNLWKRDEPYWRSNVYATTSSYATGFESKLGFSAYFSFVVQDDGEVYLVYSTSTNTVRSRFTLAPSGRIQLLAWVQIAWIVLWQEPLDTCDFYGYCGPFTICQQYVSIPVCNCLKGFQPKSHNAWNVGKWTGGCVRNNTLSCDNGDGFVKYEGIKLPDHAVTMRNKSINECELECFKNCSCTAYAYENVTNEVTIVCLNWFTELVDIQSNSFTGRVLYVRVHNIKLVDDSQKHKSTHIRKSFIAVGVAIVSIGLLIIVVFSYFWRREKLIRKGNGVSLMGHLGRNNQFS</sequence>
<evidence type="ECO:0000259" key="7">
    <source>
        <dbReference type="PROSITE" id="PS50927"/>
    </source>
</evidence>
<comment type="caution">
    <text evidence="9">The sequence shown here is derived from an EMBL/GenBank/DDBJ whole genome shotgun (WGS) entry which is preliminary data.</text>
</comment>
<dbReference type="SMART" id="SM00108">
    <property type="entry name" value="B_lectin"/>
    <property type="match status" value="1"/>
</dbReference>
<evidence type="ECO:0000256" key="5">
    <source>
        <dbReference type="SAM" id="Phobius"/>
    </source>
</evidence>
<dbReference type="OrthoDB" id="4062651at2759"/>
<evidence type="ECO:0000256" key="3">
    <source>
        <dbReference type="ARBA" id="ARBA00023157"/>
    </source>
</evidence>
<dbReference type="CDD" id="cd01098">
    <property type="entry name" value="PAN_AP_plant"/>
    <property type="match status" value="1"/>
</dbReference>
<dbReference type="InterPro" id="IPR001480">
    <property type="entry name" value="Bulb-type_lectin_dom"/>
</dbReference>
<dbReference type="PROSITE" id="PS50927">
    <property type="entry name" value="BULB_LECTIN"/>
    <property type="match status" value="1"/>
</dbReference>
<keyword evidence="10" id="KW-1185">Reference proteome</keyword>
<dbReference type="InterPro" id="IPR036426">
    <property type="entry name" value="Bulb-type_lectin_dom_sf"/>
</dbReference>
<feature type="signal peptide" evidence="6">
    <location>
        <begin position="1"/>
        <end position="21"/>
    </location>
</feature>
<protein>
    <submittedName>
        <fullName evidence="9">S-locus glycoprotein domain-containing protein</fullName>
    </submittedName>
</protein>
<comment type="function">
    <text evidence="1">Involved in sporophytic self-incompatibility system (the inability of flowering plants to achieve self-fertilization).</text>
</comment>
<feature type="chain" id="PRO_5015494355" evidence="6">
    <location>
        <begin position="22"/>
        <end position="483"/>
    </location>
</feature>
<keyword evidence="5" id="KW-0812">Transmembrane</keyword>
<dbReference type="PROSITE" id="PS50948">
    <property type="entry name" value="PAN"/>
    <property type="match status" value="1"/>
</dbReference>
<proteinExistence type="predicted"/>
<keyword evidence="3" id="KW-1015">Disulfide bond</keyword>
<organism evidence="9 10">
    <name type="scientific">Artemisia annua</name>
    <name type="common">Sweet wormwood</name>
    <dbReference type="NCBI Taxonomy" id="35608"/>
    <lineage>
        <taxon>Eukaryota</taxon>
        <taxon>Viridiplantae</taxon>
        <taxon>Streptophyta</taxon>
        <taxon>Embryophyta</taxon>
        <taxon>Tracheophyta</taxon>
        <taxon>Spermatophyta</taxon>
        <taxon>Magnoliopsida</taxon>
        <taxon>eudicotyledons</taxon>
        <taxon>Gunneridae</taxon>
        <taxon>Pentapetalae</taxon>
        <taxon>asterids</taxon>
        <taxon>campanulids</taxon>
        <taxon>Asterales</taxon>
        <taxon>Asteraceae</taxon>
        <taxon>Asteroideae</taxon>
        <taxon>Anthemideae</taxon>
        <taxon>Artemisiinae</taxon>
        <taxon>Artemisia</taxon>
    </lineage>
</organism>
<dbReference type="Gene3D" id="2.90.10.10">
    <property type="entry name" value="Bulb-type lectin domain"/>
    <property type="match status" value="1"/>
</dbReference>
<dbReference type="PANTHER" id="PTHR32444">
    <property type="entry name" value="BULB-TYPE LECTIN DOMAIN-CONTAINING PROTEIN"/>
    <property type="match status" value="1"/>
</dbReference>
<feature type="transmembrane region" description="Helical" evidence="5">
    <location>
        <begin position="436"/>
        <end position="458"/>
    </location>
</feature>